<dbReference type="AlphaFoldDB" id="A0AAN9K942"/>
<reference evidence="1 2" key="1">
    <citation type="submission" date="2024-01" db="EMBL/GenBank/DDBJ databases">
        <title>The genomes of 5 underutilized Papilionoideae crops provide insights into root nodulation and disease resistanc.</title>
        <authorList>
            <person name="Jiang F."/>
        </authorList>
    </citation>
    <scope>NUCLEOTIDE SEQUENCE [LARGE SCALE GENOMIC DNA]</scope>
    <source>
        <strain evidence="1">LVBAO_FW01</strain>
        <tissue evidence="1">Leaves</tissue>
    </source>
</reference>
<sequence>MDRNEKKKSRLNISRYFKKGKANKDDIISNPSSRFSSCCSELSPNSSHRFLHRQFSNMSEQISNRSNLCDESPSEHFSSARDHFFPQQSPNSCYECPSQNFSSTSREHLFPQQSSHSIVQPINQHYFVDYPRNTPEINEIRRRHEGDLADPLQSATELFSDDNPNNCSVM</sequence>
<keyword evidence="2" id="KW-1185">Reference proteome</keyword>
<proteinExistence type="predicted"/>
<comment type="caution">
    <text evidence="1">The sequence shown here is derived from an EMBL/GenBank/DDBJ whole genome shotgun (WGS) entry which is preliminary data.</text>
</comment>
<evidence type="ECO:0000313" key="2">
    <source>
        <dbReference type="Proteomes" id="UP001367508"/>
    </source>
</evidence>
<dbReference type="Proteomes" id="UP001367508">
    <property type="component" value="Unassembled WGS sequence"/>
</dbReference>
<organism evidence="1 2">
    <name type="scientific">Canavalia gladiata</name>
    <name type="common">Sword bean</name>
    <name type="synonym">Dolichos gladiatus</name>
    <dbReference type="NCBI Taxonomy" id="3824"/>
    <lineage>
        <taxon>Eukaryota</taxon>
        <taxon>Viridiplantae</taxon>
        <taxon>Streptophyta</taxon>
        <taxon>Embryophyta</taxon>
        <taxon>Tracheophyta</taxon>
        <taxon>Spermatophyta</taxon>
        <taxon>Magnoliopsida</taxon>
        <taxon>eudicotyledons</taxon>
        <taxon>Gunneridae</taxon>
        <taxon>Pentapetalae</taxon>
        <taxon>rosids</taxon>
        <taxon>fabids</taxon>
        <taxon>Fabales</taxon>
        <taxon>Fabaceae</taxon>
        <taxon>Papilionoideae</taxon>
        <taxon>50 kb inversion clade</taxon>
        <taxon>NPAAA clade</taxon>
        <taxon>indigoferoid/millettioid clade</taxon>
        <taxon>Phaseoleae</taxon>
        <taxon>Canavalia</taxon>
    </lineage>
</organism>
<evidence type="ECO:0000313" key="1">
    <source>
        <dbReference type="EMBL" id="KAK7313167.1"/>
    </source>
</evidence>
<protein>
    <submittedName>
        <fullName evidence="1">Uncharacterized protein</fullName>
    </submittedName>
</protein>
<name>A0AAN9K942_CANGL</name>
<dbReference type="EMBL" id="JAYMYQ010000009">
    <property type="protein sequence ID" value="KAK7313167.1"/>
    <property type="molecule type" value="Genomic_DNA"/>
</dbReference>
<gene>
    <name evidence="1" type="ORF">VNO77_37646</name>
</gene>
<accession>A0AAN9K942</accession>